<protein>
    <submittedName>
        <fullName evidence="2">Uncharacterized protein</fullName>
    </submittedName>
</protein>
<evidence type="ECO:0000313" key="3">
    <source>
        <dbReference type="Proteomes" id="UP000789595"/>
    </source>
</evidence>
<evidence type="ECO:0000313" key="2">
    <source>
        <dbReference type="EMBL" id="CAH0372754.1"/>
    </source>
</evidence>
<reference evidence="2" key="1">
    <citation type="submission" date="2021-11" db="EMBL/GenBank/DDBJ databases">
        <authorList>
            <consortium name="Genoscope - CEA"/>
            <person name="William W."/>
        </authorList>
    </citation>
    <scope>NUCLEOTIDE SEQUENCE</scope>
</reference>
<dbReference type="OrthoDB" id="155387at2759"/>
<comment type="caution">
    <text evidence="2">The sequence shown here is derived from an EMBL/GenBank/DDBJ whole genome shotgun (WGS) entry which is preliminary data.</text>
</comment>
<sequence length="563" mass="64454">MLLNAAAVRGLIPNVPPLSPRFVGPPPPVSVKRKALFSPTGSRDIPHPVKFENLVPSICLYKHRFKDEEPPYFQLKHGKGRKSNLTNCAAANLLREYELVKANALPGTCADVLEHYQTTKATISRLKKRLKATGTTDSRKKGNVGRTSKADDPRIIKQTRDIYRKNRALKTRDVCAIGVQDGEGNNIGLTTVKKIKKKHFKTHGVTPRPRIVDQKHADAALADAEYIYQANFEEIADVDEKYFFVPGYHEKYTYHKKEEPPAKELYKRCKNKNHLMKIMVMAMVSQPKRSKDGLSWERDGKVGIWRVTEEKVYEKGIIEGYTLRPDKRFTKQVGKMVREPVYSRKAGDKYQVDCSMDGAKYCEMMVQTNGGLAAVQKYFKDSGLDCIEIQEDGAPGHGYDNHTWPPSRTENHKTLDKAAKTYRIKFRKQAGHCPSHNALDQAVWTHLASRVRKRVNEFKEQMPKDKLLDLLWKVIEEEFWAMDPEILDDCFWSKDEAAKDTIRLKGWSKGKQEHSQVRITKKKYLQSMGWKRIPHQLPKALADIANDPNKKGYWDFSSGDESL</sequence>
<keyword evidence="3" id="KW-1185">Reference proteome</keyword>
<dbReference type="EMBL" id="CAKKNE010000003">
    <property type="protein sequence ID" value="CAH0372754.1"/>
    <property type="molecule type" value="Genomic_DNA"/>
</dbReference>
<dbReference type="Gene3D" id="3.30.420.10">
    <property type="entry name" value="Ribonuclease H-like superfamily/Ribonuclease H"/>
    <property type="match status" value="1"/>
</dbReference>
<dbReference type="PANTHER" id="PTHR47169">
    <property type="entry name" value="OS01G0541250 PROTEIN"/>
    <property type="match status" value="1"/>
</dbReference>
<dbReference type="GO" id="GO:0003676">
    <property type="term" value="F:nucleic acid binding"/>
    <property type="evidence" value="ECO:0007669"/>
    <property type="project" value="InterPro"/>
</dbReference>
<name>A0A8J2STW6_9STRA</name>
<dbReference type="InterPro" id="IPR036397">
    <property type="entry name" value="RNaseH_sf"/>
</dbReference>
<evidence type="ECO:0000256" key="1">
    <source>
        <dbReference type="SAM" id="MobiDB-lite"/>
    </source>
</evidence>
<gene>
    <name evidence="2" type="ORF">PECAL_3P27830</name>
</gene>
<dbReference type="PANTHER" id="PTHR47169:SF4">
    <property type="entry name" value="TRANSPOSASE TC1-LIKE DOMAIN-CONTAINING PROTEIN"/>
    <property type="match status" value="1"/>
</dbReference>
<organism evidence="2 3">
    <name type="scientific">Pelagomonas calceolata</name>
    <dbReference type="NCBI Taxonomy" id="35677"/>
    <lineage>
        <taxon>Eukaryota</taxon>
        <taxon>Sar</taxon>
        <taxon>Stramenopiles</taxon>
        <taxon>Ochrophyta</taxon>
        <taxon>Pelagophyceae</taxon>
        <taxon>Pelagomonadales</taxon>
        <taxon>Pelagomonadaceae</taxon>
        <taxon>Pelagomonas</taxon>
    </lineage>
</organism>
<dbReference type="AlphaFoldDB" id="A0A8J2STW6"/>
<proteinExistence type="predicted"/>
<accession>A0A8J2STW6</accession>
<feature type="region of interest" description="Disordered" evidence="1">
    <location>
        <begin position="131"/>
        <end position="151"/>
    </location>
</feature>
<dbReference type="Proteomes" id="UP000789595">
    <property type="component" value="Unassembled WGS sequence"/>
</dbReference>